<keyword evidence="3" id="KW-1185">Reference proteome</keyword>
<dbReference type="EMBL" id="LN609412">
    <property type="protein sequence ID" value="CEF61560.1"/>
    <property type="molecule type" value="Genomic_DNA"/>
</dbReference>
<proteinExistence type="predicted"/>
<evidence type="ECO:0000313" key="3">
    <source>
        <dbReference type="Proteomes" id="UP000035682"/>
    </source>
</evidence>
<name>A0A090KVM5_STRRB</name>
<sequence>MARQGNTGKQNKVVAKKQQQVSGTKTTKSKGGPVKTIKKVRSGSSQEGLKVVGAKVLYKLPQRFIYGPIVLGEKLETSTTQCRMELGMPTPDGKQVWKINKELFIEVAFKDNVAVLERYKQQSFSKISPATIKWLSGARKVTSNICARVNTVTDALETGILALKHGAEWSNEELTKLLISVKNDLSQVIVQNRRESILAKLDEMREEVLKREPQYMSDELADKMSNLVTRMEE</sequence>
<evidence type="ECO:0000313" key="4">
    <source>
        <dbReference type="WBParaSite" id="SRAE_0000068000.1"/>
    </source>
</evidence>
<accession>A0A090KVM5</accession>
<feature type="compositionally biased region" description="Low complexity" evidence="1">
    <location>
        <begin position="9"/>
        <end position="21"/>
    </location>
</feature>
<reference evidence="3" key="1">
    <citation type="submission" date="2014-09" db="EMBL/GenBank/DDBJ databases">
        <authorList>
            <person name="Martin A.A."/>
        </authorList>
    </citation>
    <scope>NUCLEOTIDE SEQUENCE</scope>
    <source>
        <strain evidence="3">ED321</strain>
    </source>
</reference>
<organism evidence="2">
    <name type="scientific">Strongyloides ratti</name>
    <name type="common">Parasitic roundworm</name>
    <dbReference type="NCBI Taxonomy" id="34506"/>
    <lineage>
        <taxon>Eukaryota</taxon>
        <taxon>Metazoa</taxon>
        <taxon>Ecdysozoa</taxon>
        <taxon>Nematoda</taxon>
        <taxon>Chromadorea</taxon>
        <taxon>Rhabditida</taxon>
        <taxon>Tylenchina</taxon>
        <taxon>Panagrolaimomorpha</taxon>
        <taxon>Strongyloidoidea</taxon>
        <taxon>Strongyloididae</taxon>
        <taxon>Strongyloides</taxon>
    </lineage>
</organism>
<dbReference type="CTD" id="36373928"/>
<dbReference type="WBParaSite" id="SRAE_0000068000.1">
    <property type="protein sequence ID" value="SRAE_0000068000.1"/>
    <property type="gene ID" value="WBGene00256430"/>
</dbReference>
<evidence type="ECO:0000256" key="1">
    <source>
        <dbReference type="SAM" id="MobiDB-lite"/>
    </source>
</evidence>
<dbReference type="RefSeq" id="XP_024500769.1">
    <property type="nucleotide sequence ID" value="XM_024646604.1"/>
</dbReference>
<reference evidence="4" key="3">
    <citation type="submission" date="2020-12" db="UniProtKB">
        <authorList>
            <consortium name="WormBaseParasite"/>
        </authorList>
    </citation>
    <scope>IDENTIFICATION</scope>
</reference>
<evidence type="ECO:0000313" key="5">
    <source>
        <dbReference type="WormBase" id="SRAE_0000068000"/>
    </source>
</evidence>
<reference evidence="2" key="2">
    <citation type="submission" date="2014-09" db="EMBL/GenBank/DDBJ databases">
        <authorList>
            <person name="Aslett A.Martin."/>
        </authorList>
    </citation>
    <scope>NUCLEOTIDE SEQUENCE</scope>
    <source>
        <strain evidence="2">ED321 Heterogonic</strain>
    </source>
</reference>
<evidence type="ECO:0000313" key="2">
    <source>
        <dbReference type="EMBL" id="CEF61560.1"/>
    </source>
</evidence>
<protein>
    <submittedName>
        <fullName evidence="2 4">Uncharacterized protein</fullName>
    </submittedName>
</protein>
<dbReference type="Proteomes" id="UP000035682">
    <property type="component" value="Unplaced"/>
</dbReference>
<gene>
    <name evidence="2 4 5" type="ORF">SRAE_0000068000</name>
</gene>
<dbReference type="GeneID" id="36373928"/>
<feature type="region of interest" description="Disordered" evidence="1">
    <location>
        <begin position="1"/>
        <end position="41"/>
    </location>
</feature>
<dbReference type="AlphaFoldDB" id="A0A090KVM5"/>
<dbReference type="WormBase" id="SRAE_0000068000">
    <property type="protein sequence ID" value="SRP10010"/>
    <property type="gene ID" value="WBGene00256430"/>
</dbReference>